<dbReference type="RefSeq" id="WP_053393986.1">
    <property type="nucleotide sequence ID" value="NZ_LHPJ01000001.1"/>
</dbReference>
<dbReference type="GO" id="GO:0009279">
    <property type="term" value="C:cell outer membrane"/>
    <property type="evidence" value="ECO:0007669"/>
    <property type="project" value="UniProtKB-SubCell"/>
</dbReference>
<dbReference type="InterPro" id="IPR037066">
    <property type="entry name" value="Plug_dom_sf"/>
</dbReference>
<dbReference type="EMBL" id="LHPJ01000001">
    <property type="protein sequence ID" value="KOO05471.1"/>
    <property type="molecule type" value="Genomic_DNA"/>
</dbReference>
<dbReference type="InterPro" id="IPR039426">
    <property type="entry name" value="TonB-dep_rcpt-like"/>
</dbReference>
<accession>A0A0M0HTS6</accession>
<feature type="signal peptide" evidence="8">
    <location>
        <begin position="1"/>
        <end position="24"/>
    </location>
</feature>
<evidence type="ECO:0000256" key="6">
    <source>
        <dbReference type="ARBA" id="ARBA00023237"/>
    </source>
</evidence>
<keyword evidence="6 7" id="KW-0998">Cell outer membrane</keyword>
<dbReference type="AlphaFoldDB" id="A0A0M0HTS6"/>
<reference evidence="10" key="1">
    <citation type="submission" date="2015-08" db="EMBL/GenBank/DDBJ databases">
        <title>Complete DNA Sequence of Pseudomonas syringae pv. actinidiae, the Causal Agent of Kiwifruit Canker Disease.</title>
        <authorList>
            <person name="Rikkerink E.H.A."/>
            <person name="Fineran P.C."/>
        </authorList>
    </citation>
    <scope>NUCLEOTIDE SEQUENCE</scope>
    <source>
        <strain evidence="10">DSM 19584</strain>
    </source>
</reference>
<keyword evidence="10" id="KW-0675">Receptor</keyword>
<dbReference type="PATRIC" id="fig|693.5.peg.271"/>
<keyword evidence="5 7" id="KW-0472">Membrane</keyword>
<proteinExistence type="inferred from homology"/>
<protein>
    <submittedName>
        <fullName evidence="10">TonB-dependent receptor</fullName>
    </submittedName>
</protein>
<dbReference type="Proteomes" id="UP000037515">
    <property type="component" value="Unassembled WGS sequence"/>
</dbReference>
<comment type="caution">
    <text evidence="10">The sequence shown here is derived from an EMBL/GenBank/DDBJ whole genome shotgun (WGS) entry which is preliminary data.</text>
</comment>
<dbReference type="OrthoDB" id="9766643at2"/>
<dbReference type="STRING" id="693.AKJ17_01360"/>
<gene>
    <name evidence="10" type="ORF">AKJ17_01360</name>
</gene>
<organism evidence="10 11">
    <name type="scientific">Vibrio nereis</name>
    <dbReference type="NCBI Taxonomy" id="693"/>
    <lineage>
        <taxon>Bacteria</taxon>
        <taxon>Pseudomonadati</taxon>
        <taxon>Pseudomonadota</taxon>
        <taxon>Gammaproteobacteria</taxon>
        <taxon>Vibrionales</taxon>
        <taxon>Vibrionaceae</taxon>
        <taxon>Vibrio</taxon>
    </lineage>
</organism>
<comment type="similarity">
    <text evidence="7">Belongs to the TonB-dependent receptor family.</text>
</comment>
<keyword evidence="4 7" id="KW-0812">Transmembrane</keyword>
<keyword evidence="3 7" id="KW-1134">Transmembrane beta strand</keyword>
<sequence length="776" mass="87152">MPNNNKTILAVAIASICSISHAYADSEPSSSDLTVTITESREDQTLSKQIIDSEDIRDTPSANGNLSDYLKENPNVRFAESDQDGFAGGEIKPLSVSINGADSDQTAYMVDGINVNNDFDPSGALFDGSMGVNPNRSSEQAYFFDANLLSGVTVYSSDVPARLGGFTGGAVVAETRQYSGENRVKMSYRTTRSDWASMQVDPAAKQVVENAVPTGFGATFQPVYKKQFFSVMTEQAITDDIGMVLGFSRRDSDIQQTRMINPKGDTDKQNHTRRSDNFLANFNWTPDVDRTLELGFRLSDYQEGKYHADSINGDVTDSHIAYGSTLKWTQRLGDGELSATAAYDKFSDERESSSNSAVVIIDVETNSNYEQGGYGNSQAVQENTNLMLDYAFDRMTFANTAHQFSLGAAYRHTQYDFNRDNTVDQKIIMTMGDWELMNDTKITRKGSVDTSYRDYSFYAEDLMHWNSVTVRTGVRVDRDDFLENTNVAPRFVTTWQALPDTRLNFGLNRYYGRSFASMKLAGEVLKLNDDHTRRYETIDALDTPFADELSVGMHQNVGNFALSAQYVLRDNKKRIVVKQDEMAGQKVDSYANGSSYKVDVYTLQASNIKPWSLGPTLWTATVGADWLTTERANLQKGLNPNELVYLDGKLMSRKEMEQAVNSSTEEWIVRLGLDMNVPSYDVVWSNKVYVKAPVEGYDYTMESANGYDMHKSYDFGTHTQWDTRLRWQPNLVGTHNVYLQADVLNVLNKVRQKGIKGDYGIYSPGREFWLELGYEF</sequence>
<dbReference type="Gene3D" id="2.170.130.10">
    <property type="entry name" value="TonB-dependent receptor, plug domain"/>
    <property type="match status" value="1"/>
</dbReference>
<comment type="subcellular location">
    <subcellularLocation>
        <location evidence="1 7">Cell outer membrane</location>
        <topology evidence="1 7">Multi-pass membrane protein</topology>
    </subcellularLocation>
</comment>
<evidence type="ECO:0000256" key="7">
    <source>
        <dbReference type="PROSITE-ProRule" id="PRU01360"/>
    </source>
</evidence>
<evidence type="ECO:0000256" key="3">
    <source>
        <dbReference type="ARBA" id="ARBA00022452"/>
    </source>
</evidence>
<dbReference type="InterPro" id="IPR012910">
    <property type="entry name" value="Plug_dom"/>
</dbReference>
<evidence type="ECO:0000256" key="1">
    <source>
        <dbReference type="ARBA" id="ARBA00004571"/>
    </source>
</evidence>
<dbReference type="Gene3D" id="2.40.170.20">
    <property type="entry name" value="TonB-dependent receptor, beta-barrel domain"/>
    <property type="match status" value="1"/>
</dbReference>
<dbReference type="Pfam" id="PF07715">
    <property type="entry name" value="Plug"/>
    <property type="match status" value="1"/>
</dbReference>
<feature type="domain" description="TonB-dependent receptor plug" evidence="9">
    <location>
        <begin position="42"/>
        <end position="170"/>
    </location>
</feature>
<keyword evidence="11" id="KW-1185">Reference proteome</keyword>
<keyword evidence="8" id="KW-0732">Signal</keyword>
<dbReference type="PROSITE" id="PS52016">
    <property type="entry name" value="TONB_DEPENDENT_REC_3"/>
    <property type="match status" value="1"/>
</dbReference>
<name>A0A0M0HTS6_VIBNE</name>
<evidence type="ECO:0000259" key="9">
    <source>
        <dbReference type="Pfam" id="PF07715"/>
    </source>
</evidence>
<keyword evidence="2 7" id="KW-0813">Transport</keyword>
<evidence type="ECO:0000256" key="4">
    <source>
        <dbReference type="ARBA" id="ARBA00022692"/>
    </source>
</evidence>
<evidence type="ECO:0000313" key="11">
    <source>
        <dbReference type="Proteomes" id="UP000037515"/>
    </source>
</evidence>
<evidence type="ECO:0000313" key="10">
    <source>
        <dbReference type="EMBL" id="KOO05471.1"/>
    </source>
</evidence>
<evidence type="ECO:0000256" key="2">
    <source>
        <dbReference type="ARBA" id="ARBA00022448"/>
    </source>
</evidence>
<evidence type="ECO:0000256" key="5">
    <source>
        <dbReference type="ARBA" id="ARBA00023136"/>
    </source>
</evidence>
<dbReference type="InterPro" id="IPR036942">
    <property type="entry name" value="Beta-barrel_TonB_sf"/>
</dbReference>
<dbReference type="SUPFAM" id="SSF56935">
    <property type="entry name" value="Porins"/>
    <property type="match status" value="1"/>
</dbReference>
<feature type="chain" id="PRO_5005600227" evidence="8">
    <location>
        <begin position="25"/>
        <end position="776"/>
    </location>
</feature>
<evidence type="ECO:0000256" key="8">
    <source>
        <dbReference type="SAM" id="SignalP"/>
    </source>
</evidence>